<sequence>MEKRNWLWKRRPSEKSSAETESCGSLSSHSERHSDEKQDALKETPDHDNQSPEVTSKAVTIDHEAKESPRKLIEKLSAALVNVSAKEDLVKQHVKVAEEAVAGWEKAENEVAVLKQQLEAAVQQNLTLDVRVNHLNGALKECVRQLRQARDEQEQRIQDAVEEKKKEWEAAKGALENQLLELQTQAEASGTGSPVSTDPDVLVRLECLEKENTALKLDLCSRSEELQITTIERELSTQAAETASKQQLESIKKVTKLEAKCRRLQALACKSSLLRDQRSFDSHMMHKLETSECEQSCSDSWASALIAELDQFKNEKAIPKTLAAHSMEIDMMDDFLEMERLAAVSVNKATSLTCDAVAHDSPIEENPLAAECEAISQRVAELEQKLEKIKAEKAELENALCESEGALKVSDLQLKEAQIKIEELQKELDVVNESKELLEVQLFGMEVEARTMSTNIDSLKTEVERERSLSSALKVSDLQLEEARIKIEELQKVLDVVNESKELLVVQLFGMEVEARTMSANIDSLKTEVERERSLSSALKVSDLQLKEAQIKIEEMQKELDVVNESKELLEVQLFGMEVEVRTMSTNIDSLKKEVERERSLSSDMETKCHELEIELRKKSQDAELQKASNSNGESKIKQEDLAVAADKLADCQKTIASLGKQLQSLATLEDFLIDTANLPGFSGGGSVVARASGEEWKLHVNETLTSRQNSDTTKFENSSHSMNGNEGESSSSSSSSSTSSATQVG</sequence>
<name>A0AC58RRP2_TOBAC</name>
<dbReference type="RefSeq" id="XP_075075394.1">
    <property type="nucleotide sequence ID" value="XM_075219293.1"/>
</dbReference>
<protein>
    <submittedName>
        <fullName evidence="2">Filament-like plant protein isoform X3</fullName>
    </submittedName>
</protein>
<evidence type="ECO:0000313" key="2">
    <source>
        <dbReference type="RefSeq" id="XP_075075394.1"/>
    </source>
</evidence>
<accession>A0AC58RRP2</accession>
<reference evidence="2" key="2">
    <citation type="submission" date="2025-08" db="UniProtKB">
        <authorList>
            <consortium name="RefSeq"/>
        </authorList>
    </citation>
    <scope>IDENTIFICATION</scope>
    <source>
        <tissue evidence="2">Leaf</tissue>
    </source>
</reference>
<evidence type="ECO:0000313" key="1">
    <source>
        <dbReference type="Proteomes" id="UP000790787"/>
    </source>
</evidence>
<keyword evidence="1" id="KW-1185">Reference proteome</keyword>
<gene>
    <name evidence="2" type="primary">LOC107767556</name>
</gene>
<dbReference type="Proteomes" id="UP000790787">
    <property type="component" value="Chromosome 8"/>
</dbReference>
<reference evidence="1" key="1">
    <citation type="journal article" date="2014" name="Nat. Commun.">
        <title>The tobacco genome sequence and its comparison with those of tomato and potato.</title>
        <authorList>
            <person name="Sierro N."/>
            <person name="Battey J.N."/>
            <person name="Ouadi S."/>
            <person name="Bakaher N."/>
            <person name="Bovet L."/>
            <person name="Willig A."/>
            <person name="Goepfert S."/>
            <person name="Peitsch M.C."/>
            <person name="Ivanov N.V."/>
        </authorList>
    </citation>
    <scope>NUCLEOTIDE SEQUENCE [LARGE SCALE GENOMIC DNA]</scope>
</reference>
<organism evidence="1 2">
    <name type="scientific">Nicotiana tabacum</name>
    <name type="common">Common tobacco</name>
    <dbReference type="NCBI Taxonomy" id="4097"/>
    <lineage>
        <taxon>Eukaryota</taxon>
        <taxon>Viridiplantae</taxon>
        <taxon>Streptophyta</taxon>
        <taxon>Embryophyta</taxon>
        <taxon>Tracheophyta</taxon>
        <taxon>Spermatophyta</taxon>
        <taxon>Magnoliopsida</taxon>
        <taxon>eudicotyledons</taxon>
        <taxon>Gunneridae</taxon>
        <taxon>Pentapetalae</taxon>
        <taxon>asterids</taxon>
        <taxon>lamiids</taxon>
        <taxon>Solanales</taxon>
        <taxon>Solanaceae</taxon>
        <taxon>Nicotianoideae</taxon>
        <taxon>Nicotianeae</taxon>
        <taxon>Nicotiana</taxon>
    </lineage>
</organism>
<proteinExistence type="predicted"/>